<keyword evidence="1" id="KW-0175">Coiled coil</keyword>
<name>A0A382FXF5_9ZZZZ</name>
<dbReference type="AlphaFoldDB" id="A0A382FXF5"/>
<gene>
    <name evidence="3" type="ORF">METZ01_LOCUS220146</name>
</gene>
<accession>A0A382FXF5</accession>
<feature type="region of interest" description="Disordered" evidence="2">
    <location>
        <begin position="144"/>
        <end position="170"/>
    </location>
</feature>
<proteinExistence type="predicted"/>
<feature type="coiled-coil region" evidence="1">
    <location>
        <begin position="62"/>
        <end position="105"/>
    </location>
</feature>
<dbReference type="EMBL" id="UINC01052218">
    <property type="protein sequence ID" value="SVB67292.1"/>
    <property type="molecule type" value="Genomic_DNA"/>
</dbReference>
<evidence type="ECO:0000313" key="3">
    <source>
        <dbReference type="EMBL" id="SVB67292.1"/>
    </source>
</evidence>
<evidence type="ECO:0000256" key="1">
    <source>
        <dbReference type="SAM" id="Coils"/>
    </source>
</evidence>
<reference evidence="3" key="1">
    <citation type="submission" date="2018-05" db="EMBL/GenBank/DDBJ databases">
        <authorList>
            <person name="Lanie J.A."/>
            <person name="Ng W.-L."/>
            <person name="Kazmierczak K.M."/>
            <person name="Andrzejewski T.M."/>
            <person name="Davidsen T.M."/>
            <person name="Wayne K.J."/>
            <person name="Tettelin H."/>
            <person name="Glass J.I."/>
            <person name="Rusch D."/>
            <person name="Podicherti R."/>
            <person name="Tsui H.-C.T."/>
            <person name="Winkler M.E."/>
        </authorList>
    </citation>
    <scope>NUCLEOTIDE SEQUENCE</scope>
</reference>
<evidence type="ECO:0000256" key="2">
    <source>
        <dbReference type="SAM" id="MobiDB-lite"/>
    </source>
</evidence>
<sequence length="170" mass="18722">MKSTQILSLISLTLAAAVVSAQKKDSKPAPASAPQQKLELVKVASLNTTESNREFQKNVQLVQQQRALAGQLLSKLQNEQDEQKHAELKKQLAALQAKLNENNKLMFKTYGFTLNRNYVLTVEKAHVHMWVTAEEAAAIKARSDVKDGAIKDDGKKPSGLRGLFGGNKKK</sequence>
<organism evidence="3">
    <name type="scientific">marine metagenome</name>
    <dbReference type="NCBI Taxonomy" id="408172"/>
    <lineage>
        <taxon>unclassified sequences</taxon>
        <taxon>metagenomes</taxon>
        <taxon>ecological metagenomes</taxon>
    </lineage>
</organism>
<protein>
    <submittedName>
        <fullName evidence="3">Uncharacterized protein</fullName>
    </submittedName>
</protein>
<feature type="compositionally biased region" description="Basic and acidic residues" evidence="2">
    <location>
        <begin position="144"/>
        <end position="156"/>
    </location>
</feature>